<proteinExistence type="predicted"/>
<comment type="caution">
    <text evidence="2">The sequence shown here is derived from an EMBL/GenBank/DDBJ whole genome shotgun (WGS) entry which is preliminary data.</text>
</comment>
<protein>
    <recommendedName>
        <fullName evidence="1">VWFA domain-containing protein</fullName>
    </recommendedName>
</protein>
<sequence>MKIKKVIFIFLLLAGVLFNLNAGERTMPVDMIIMIDKSLSMEDPGKFESLKRWVLDELIDQIIITGDWISIYQFYESPEHLISIEIKSKEDTNKIIKTVNKISPNGRFTDVGRALDKIQEAVNQRGENGRYKVLFMLTDLEQDAPITSKYSGKQKKFSSPYLVESRIIKHDNWYEITVDMGLDERVVKTSKALFSDIIKNNDKERVQSDENTALIKKDNP</sequence>
<reference evidence="2" key="1">
    <citation type="submission" date="2012-01" db="EMBL/GenBank/DDBJ databases">
        <title>The Genome Sequence of Treponema denticola H-22.</title>
        <authorList>
            <consortium name="The Broad Institute Genome Sequencing Platform"/>
            <person name="Earl A."/>
            <person name="Ward D."/>
            <person name="Feldgarden M."/>
            <person name="Gevers D."/>
            <person name="Blanton J.M."/>
            <person name="Fenno C.J."/>
            <person name="Baranova O.V."/>
            <person name="Mathney J."/>
            <person name="Dewhirst F.E."/>
            <person name="Izard J."/>
            <person name="Young S.K."/>
            <person name="Zeng Q."/>
            <person name="Gargeya S."/>
            <person name="Fitzgerald M."/>
            <person name="Haas B."/>
            <person name="Abouelleil A."/>
            <person name="Alvarado L."/>
            <person name="Arachchi H.M."/>
            <person name="Berlin A."/>
            <person name="Chapman S.B."/>
            <person name="Gearin G."/>
            <person name="Goldberg J."/>
            <person name="Griggs A."/>
            <person name="Gujja S."/>
            <person name="Hansen M."/>
            <person name="Heiman D."/>
            <person name="Howarth C."/>
            <person name="Larimer J."/>
            <person name="Lui A."/>
            <person name="MacDonald P.J.P."/>
            <person name="McCowen C."/>
            <person name="Montmayeur A."/>
            <person name="Murphy C."/>
            <person name="Neiman D."/>
            <person name="Pearson M."/>
            <person name="Priest M."/>
            <person name="Roberts A."/>
            <person name="Saif S."/>
            <person name="Shea T."/>
            <person name="Sisk P."/>
            <person name="Stolte C."/>
            <person name="Sykes S."/>
            <person name="Wortman J."/>
            <person name="Nusbaum C."/>
            <person name="Birren B."/>
        </authorList>
    </citation>
    <scope>NUCLEOTIDE SEQUENCE [LARGE SCALE GENOMIC DNA]</scope>
    <source>
        <strain evidence="2">H-22</strain>
    </source>
</reference>
<dbReference type="Proteomes" id="UP000011705">
    <property type="component" value="Chromosome"/>
</dbReference>
<dbReference type="HOGENOM" id="CLU_1255493_0_0_12"/>
<dbReference type="CDD" id="cd00198">
    <property type="entry name" value="vWFA"/>
    <property type="match status" value="1"/>
</dbReference>
<dbReference type="RefSeq" id="WP_002670133.1">
    <property type="nucleotide sequence ID" value="NZ_CM001795.1"/>
</dbReference>
<dbReference type="InterPro" id="IPR036465">
    <property type="entry name" value="vWFA_dom_sf"/>
</dbReference>
<organism evidence="2">
    <name type="scientific">Treponema denticola H-22</name>
    <dbReference type="NCBI Taxonomy" id="999432"/>
    <lineage>
        <taxon>Bacteria</taxon>
        <taxon>Pseudomonadati</taxon>
        <taxon>Spirochaetota</taxon>
        <taxon>Spirochaetia</taxon>
        <taxon>Spirochaetales</taxon>
        <taxon>Treponemataceae</taxon>
        <taxon>Treponema</taxon>
    </lineage>
</organism>
<dbReference type="PROSITE" id="PS50234">
    <property type="entry name" value="VWFA"/>
    <property type="match status" value="1"/>
</dbReference>
<dbReference type="InterPro" id="IPR002035">
    <property type="entry name" value="VWF_A"/>
</dbReference>
<dbReference type="AlphaFoldDB" id="A0A0E2EE90"/>
<accession>A0A0E2EE90</accession>
<evidence type="ECO:0000259" key="1">
    <source>
        <dbReference type="PROSITE" id="PS50234"/>
    </source>
</evidence>
<dbReference type="PATRIC" id="fig|999432.5.peg.2309"/>
<gene>
    <name evidence="2" type="ORF">HMPREF9726_02222</name>
</gene>
<evidence type="ECO:0000313" key="2">
    <source>
        <dbReference type="EMBL" id="EMB30537.1"/>
    </source>
</evidence>
<name>A0A0E2EE90_TREDN</name>
<dbReference type="EMBL" id="AGDV01000021">
    <property type="protein sequence ID" value="EMB30537.1"/>
    <property type="molecule type" value="Genomic_DNA"/>
</dbReference>
<dbReference type="SUPFAM" id="SSF53300">
    <property type="entry name" value="vWA-like"/>
    <property type="match status" value="1"/>
</dbReference>
<dbReference type="Pfam" id="PF13519">
    <property type="entry name" value="VWA_2"/>
    <property type="match status" value="1"/>
</dbReference>
<dbReference type="Gene3D" id="3.40.50.410">
    <property type="entry name" value="von Willebrand factor, type A domain"/>
    <property type="match status" value="1"/>
</dbReference>
<feature type="domain" description="VWFA" evidence="1">
    <location>
        <begin position="30"/>
        <end position="139"/>
    </location>
</feature>
<dbReference type="GeneID" id="2739618"/>
<dbReference type="SMART" id="SM00327">
    <property type="entry name" value="VWA"/>
    <property type="match status" value="1"/>
</dbReference>